<dbReference type="GO" id="GO:0000976">
    <property type="term" value="F:transcription cis-regulatory region binding"/>
    <property type="evidence" value="ECO:0007669"/>
    <property type="project" value="TreeGrafter"/>
</dbReference>
<dbReference type="PROSITE" id="PS50110">
    <property type="entry name" value="RESPONSE_REGULATORY"/>
    <property type="match status" value="1"/>
</dbReference>
<evidence type="ECO:0000256" key="6">
    <source>
        <dbReference type="PROSITE-ProRule" id="PRU00169"/>
    </source>
</evidence>
<dbReference type="SUPFAM" id="SSF52172">
    <property type="entry name" value="CheY-like"/>
    <property type="match status" value="1"/>
</dbReference>
<evidence type="ECO:0000256" key="2">
    <source>
        <dbReference type="ARBA" id="ARBA00023012"/>
    </source>
</evidence>
<dbReference type="CDD" id="cd17574">
    <property type="entry name" value="REC_OmpR"/>
    <property type="match status" value="1"/>
</dbReference>
<evidence type="ECO:0000313" key="9">
    <source>
        <dbReference type="Proteomes" id="UP000317778"/>
    </source>
</evidence>
<keyword evidence="2" id="KW-0902">Two-component regulatory system</keyword>
<proteinExistence type="predicted"/>
<dbReference type="InterPro" id="IPR001789">
    <property type="entry name" value="Sig_transdc_resp-reg_receiver"/>
</dbReference>
<dbReference type="InterPro" id="IPR039420">
    <property type="entry name" value="WalR-like"/>
</dbReference>
<keyword evidence="4" id="KW-0238">DNA-binding</keyword>
<feature type="domain" description="Response regulatory" evidence="7">
    <location>
        <begin position="4"/>
        <end position="120"/>
    </location>
</feature>
<dbReference type="InterPro" id="IPR025497">
    <property type="entry name" value="PatA-like_N"/>
</dbReference>
<dbReference type="Pfam" id="PF14332">
    <property type="entry name" value="DUF4388"/>
    <property type="match status" value="1"/>
</dbReference>
<dbReference type="EMBL" id="NJBO01000001">
    <property type="protein sequence ID" value="TKJ44394.1"/>
    <property type="molecule type" value="Genomic_DNA"/>
</dbReference>
<evidence type="ECO:0000313" key="8">
    <source>
        <dbReference type="EMBL" id="TKJ44394.1"/>
    </source>
</evidence>
<dbReference type="GO" id="GO:0032993">
    <property type="term" value="C:protein-DNA complex"/>
    <property type="evidence" value="ECO:0007669"/>
    <property type="project" value="TreeGrafter"/>
</dbReference>
<dbReference type="Gene3D" id="3.40.50.2300">
    <property type="match status" value="1"/>
</dbReference>
<protein>
    <recommendedName>
        <fullName evidence="7">Response regulatory domain-containing protein</fullName>
    </recommendedName>
</protein>
<evidence type="ECO:0000256" key="1">
    <source>
        <dbReference type="ARBA" id="ARBA00022553"/>
    </source>
</evidence>
<dbReference type="Pfam" id="PF00072">
    <property type="entry name" value="Response_reg"/>
    <property type="match status" value="1"/>
</dbReference>
<comment type="caution">
    <text evidence="8">The sequence shown here is derived from an EMBL/GenBank/DDBJ whole genome shotgun (WGS) entry which is preliminary data.</text>
</comment>
<dbReference type="SMART" id="SM00448">
    <property type="entry name" value="REC"/>
    <property type="match status" value="1"/>
</dbReference>
<dbReference type="PANTHER" id="PTHR48111:SF1">
    <property type="entry name" value="TWO-COMPONENT RESPONSE REGULATOR ORR33"/>
    <property type="match status" value="1"/>
</dbReference>
<dbReference type="PANTHER" id="PTHR48111">
    <property type="entry name" value="REGULATOR OF RPOS"/>
    <property type="match status" value="1"/>
</dbReference>
<dbReference type="Proteomes" id="UP000317778">
    <property type="component" value="Unassembled WGS sequence"/>
</dbReference>
<evidence type="ECO:0000256" key="3">
    <source>
        <dbReference type="ARBA" id="ARBA00023015"/>
    </source>
</evidence>
<reference evidence="8 9" key="1">
    <citation type="submission" date="2017-06" db="EMBL/GenBank/DDBJ databases">
        <title>Novel microbial phyla capable of carbon fixation and sulfur reduction in deep-sea sediments.</title>
        <authorList>
            <person name="Huang J."/>
            <person name="Baker B."/>
            <person name="Wang Y."/>
        </authorList>
    </citation>
    <scope>NUCLEOTIDE SEQUENCE [LARGE SCALE GENOMIC DNA]</scope>
    <source>
        <strain evidence="8">B3_TA06</strain>
    </source>
</reference>
<gene>
    <name evidence="8" type="ORF">CEE36_01235</name>
</gene>
<keyword evidence="1 6" id="KW-0597">Phosphoprotein</keyword>
<dbReference type="GO" id="GO:0000156">
    <property type="term" value="F:phosphorelay response regulator activity"/>
    <property type="evidence" value="ECO:0007669"/>
    <property type="project" value="TreeGrafter"/>
</dbReference>
<sequence length="259" mass="29240">MKKRVLVVDHEPKLCSILTRVLSEQGYDVQVADNGRRALEVIHQFNPHLVIADVALPHMDGFELCRRIRADGRFGSLRFIFLTAKDAREDEIEGLSVGADDYITKPLDVDKLLARLDARLRWLDKVEESKGCNGIISGSLAGRNLLDVLQILELSQKQGELRVNQGDKETRIFVSEGEIVFAECGIKKGKLAVYTALTWPDGRFCFTPLAEVEGKEHLEITPLLLEWAKVSDEIARRKPASSEGIVDEFLHYVKERENM</sequence>
<feature type="modified residue" description="4-aspartylphosphate" evidence="6">
    <location>
        <position position="53"/>
    </location>
</feature>
<accession>A0A532VB05</accession>
<organism evidence="8 9">
    <name type="scientific">candidate division TA06 bacterium B3_TA06</name>
    <dbReference type="NCBI Taxonomy" id="2012487"/>
    <lineage>
        <taxon>Bacteria</taxon>
        <taxon>Bacteria division TA06</taxon>
    </lineage>
</organism>
<dbReference type="GO" id="GO:0005829">
    <property type="term" value="C:cytosol"/>
    <property type="evidence" value="ECO:0007669"/>
    <property type="project" value="TreeGrafter"/>
</dbReference>
<keyword evidence="5" id="KW-0804">Transcription</keyword>
<dbReference type="GO" id="GO:0006355">
    <property type="term" value="P:regulation of DNA-templated transcription"/>
    <property type="evidence" value="ECO:0007669"/>
    <property type="project" value="TreeGrafter"/>
</dbReference>
<dbReference type="AlphaFoldDB" id="A0A532VB05"/>
<evidence type="ECO:0000256" key="5">
    <source>
        <dbReference type="ARBA" id="ARBA00023163"/>
    </source>
</evidence>
<dbReference type="InterPro" id="IPR011006">
    <property type="entry name" value="CheY-like_superfamily"/>
</dbReference>
<evidence type="ECO:0000259" key="7">
    <source>
        <dbReference type="PROSITE" id="PS50110"/>
    </source>
</evidence>
<keyword evidence="3" id="KW-0805">Transcription regulation</keyword>
<name>A0A532VB05_UNCT6</name>
<evidence type="ECO:0000256" key="4">
    <source>
        <dbReference type="ARBA" id="ARBA00023125"/>
    </source>
</evidence>